<dbReference type="Proteomes" id="UP001290455">
    <property type="component" value="Unassembled WGS sequence"/>
</dbReference>
<keyword evidence="1" id="KW-0472">Membrane</keyword>
<proteinExistence type="predicted"/>
<accession>A0ABU5IY29</accession>
<organism evidence="3 4">
    <name type="scientific">Robertmurraya mangrovi</name>
    <dbReference type="NCBI Taxonomy" id="3098077"/>
    <lineage>
        <taxon>Bacteria</taxon>
        <taxon>Bacillati</taxon>
        <taxon>Bacillota</taxon>
        <taxon>Bacilli</taxon>
        <taxon>Bacillales</taxon>
        <taxon>Bacillaceae</taxon>
        <taxon>Robertmurraya</taxon>
    </lineage>
</organism>
<evidence type="ECO:0000256" key="2">
    <source>
        <dbReference type="SAM" id="SignalP"/>
    </source>
</evidence>
<keyword evidence="2" id="KW-0732">Signal</keyword>
<keyword evidence="1" id="KW-1133">Transmembrane helix</keyword>
<dbReference type="RefSeq" id="WP_322446379.1">
    <property type="nucleotide sequence ID" value="NZ_JAXOFX010000005.1"/>
</dbReference>
<keyword evidence="4" id="KW-1185">Reference proteome</keyword>
<evidence type="ECO:0000256" key="1">
    <source>
        <dbReference type="SAM" id="Phobius"/>
    </source>
</evidence>
<evidence type="ECO:0000313" key="4">
    <source>
        <dbReference type="Proteomes" id="UP001290455"/>
    </source>
</evidence>
<reference evidence="3 4" key="1">
    <citation type="submission" date="2023-11" db="EMBL/GenBank/DDBJ databases">
        <title>Bacillus jintuensis, isolated from a mudflat on the Beibu Gulf coast.</title>
        <authorList>
            <person name="Li M."/>
        </authorList>
    </citation>
    <scope>NUCLEOTIDE SEQUENCE [LARGE SCALE GENOMIC DNA]</scope>
    <source>
        <strain evidence="3 4">31A1R</strain>
    </source>
</reference>
<dbReference type="EMBL" id="JAXOFX010000005">
    <property type="protein sequence ID" value="MDZ5472078.1"/>
    <property type="molecule type" value="Genomic_DNA"/>
</dbReference>
<feature type="chain" id="PRO_5046354617" evidence="2">
    <location>
        <begin position="26"/>
        <end position="198"/>
    </location>
</feature>
<evidence type="ECO:0000313" key="3">
    <source>
        <dbReference type="EMBL" id="MDZ5472078.1"/>
    </source>
</evidence>
<gene>
    <name evidence="3" type="ORF">SM124_09995</name>
</gene>
<feature type="signal peptide" evidence="2">
    <location>
        <begin position="1"/>
        <end position="25"/>
    </location>
</feature>
<name>A0ABU5IY29_9BACI</name>
<feature type="transmembrane region" description="Helical" evidence="1">
    <location>
        <begin position="159"/>
        <end position="178"/>
    </location>
</feature>
<protein>
    <submittedName>
        <fullName evidence="3">Uncharacterized protein</fullName>
    </submittedName>
</protein>
<keyword evidence="1" id="KW-0812">Transmembrane</keyword>
<sequence>MKKIIMGLSMILVLLSTLLSFPENSEASMSSEARSKFSRALEKDLRNNAHYYHLNSAVILDSFDMEGNVFKMIKTDDADTPENEEITEEYTSHLAVALVEYKQKRDSFFYFTKKEIYYYDVEKEEFLTSSNVFMNDKISAFFKHHLDDLKKEMTPLSNLIIMAMISLLLIVPYLIMIFHNQGSQTNANVYNNQRNVRG</sequence>
<comment type="caution">
    <text evidence="3">The sequence shown here is derived from an EMBL/GenBank/DDBJ whole genome shotgun (WGS) entry which is preliminary data.</text>
</comment>